<dbReference type="PROSITE" id="PS01272">
    <property type="entry name" value="GCKR"/>
    <property type="match status" value="1"/>
</dbReference>
<dbReference type="GeneID" id="4354612"/>
<dbReference type="Gene3D" id="3.40.50.10490">
    <property type="entry name" value="Glucose-6-phosphate isomerase like protein, domain 1"/>
    <property type="match status" value="1"/>
</dbReference>
<keyword evidence="4" id="KW-0456">Lyase</keyword>
<evidence type="ECO:0000313" key="10">
    <source>
        <dbReference type="Proteomes" id="UP000007963"/>
    </source>
</evidence>
<dbReference type="GO" id="GO:0019899">
    <property type="term" value="F:enzyme binding"/>
    <property type="evidence" value="ECO:0007669"/>
    <property type="project" value="TreeGrafter"/>
</dbReference>
<dbReference type="Gene3D" id="1.10.8.1080">
    <property type="match status" value="1"/>
</dbReference>
<dbReference type="GO" id="GO:0009750">
    <property type="term" value="P:response to fructose"/>
    <property type="evidence" value="ECO:0007669"/>
    <property type="project" value="TreeGrafter"/>
</dbReference>
<dbReference type="InterPro" id="IPR001347">
    <property type="entry name" value="SIS_dom"/>
</dbReference>
<dbReference type="InterPro" id="IPR005488">
    <property type="entry name" value="Etherase_MurQ"/>
</dbReference>
<dbReference type="Proteomes" id="UP000007963">
    <property type="component" value="Unassembled WGS sequence"/>
</dbReference>
<feature type="compositionally biased region" description="Basic residues" evidence="7">
    <location>
        <begin position="667"/>
        <end position="676"/>
    </location>
</feature>
<dbReference type="GO" id="GO:0005829">
    <property type="term" value="C:cytosol"/>
    <property type="evidence" value="ECO:0007669"/>
    <property type="project" value="TreeGrafter"/>
</dbReference>
<evidence type="ECO:0000259" key="8">
    <source>
        <dbReference type="PROSITE" id="PS51464"/>
    </source>
</evidence>
<sequence length="710" mass="75742">MDLPMLGSLQTEAVNARTGNIDQIPTIDLCRVINAEDHQVAPSVTPFLPQIAEAIDALAARVRRGGRVVLGILDASEIPPTFAAPPSQFIGLIAGGDAAIRRAQEGAEDSVSQGETDLAALQLDAALDSVIGIAASGRTPYVLGCMAFAKRIGCLTIGVACASPSAMSRSGDVDIMLSPLPGPEVVTGSTRLKAGTATKLVLNMLSTGTMIRIGKTYGNMMVDLVASNEKLKQRSRNILKRLSERCHSMDDSELDALLAKCNRSVKLSLLVAETGLTVGECQRDLDAAKGVLAKALQHRNPQDAMEKAHIAPSSFANCFKAVWLGLAGIDRSRFHEILTPKLQDAFGVSGEALRLTNDVDLLAGAMIQHAKVRSAVVVIAGTGSVAMIYEWDAQQQHPRRVARSGGWGHLLGDEGGGYAIGLHALKSTMSALEARRLGLRSLPLEPLHCAVLDRLGFGVSDGKEIDLVGEILVGHQEKDIKVRIASLAEVVLNLSSTDEISKGIVEVQVKQLVETTVGRLIHPGCSGFTASEQTGLILSGSLLGHDQYRKVFLQHLNAHFAYVEHIREAAVVGAQSLTMLLFGIIAQMKQMNIKLNYNQLAAHMGSGSVPTPNGEAFLLTEVLECTAVAVQLHLKRLRRQVEGSGSTENTPNASPAKRKATGEPKTPTKRGKGKKASLKEGIELTVEEDDEEDSKMEVKKEAGYDFDSAV</sequence>
<dbReference type="VEuPathDB" id="FungiDB:ATEG_10315"/>
<dbReference type="EC" id="2.7.1.59" evidence="2"/>
<dbReference type="RefSeq" id="XP_001218663.1">
    <property type="nucleotide sequence ID" value="XM_001218662.1"/>
</dbReference>
<dbReference type="Gene3D" id="3.30.420.40">
    <property type="match status" value="1"/>
</dbReference>
<dbReference type="AlphaFoldDB" id="Q0C7L9"/>
<dbReference type="PROSITE" id="PS51464">
    <property type="entry name" value="SIS"/>
    <property type="match status" value="1"/>
</dbReference>
<dbReference type="HOGENOM" id="CLU_022562_0_0_1"/>
<dbReference type="GO" id="GO:0030246">
    <property type="term" value="F:carbohydrate binding"/>
    <property type="evidence" value="ECO:0007669"/>
    <property type="project" value="TreeGrafter"/>
</dbReference>
<feature type="compositionally biased region" description="Polar residues" evidence="7">
    <location>
        <begin position="643"/>
        <end position="653"/>
    </location>
</feature>
<evidence type="ECO:0000256" key="6">
    <source>
        <dbReference type="ARBA" id="ARBA00031123"/>
    </source>
</evidence>
<evidence type="ECO:0000313" key="9">
    <source>
        <dbReference type="EMBL" id="EAU29312.1"/>
    </source>
</evidence>
<keyword evidence="5" id="KW-0119">Carbohydrate metabolism</keyword>
<dbReference type="Pfam" id="PF22645">
    <property type="entry name" value="GKRP_SIS_N"/>
    <property type="match status" value="1"/>
</dbReference>
<dbReference type="GO" id="GO:0070095">
    <property type="term" value="F:fructose-6-phosphate binding"/>
    <property type="evidence" value="ECO:0007669"/>
    <property type="project" value="TreeGrafter"/>
</dbReference>
<evidence type="ECO:0000256" key="1">
    <source>
        <dbReference type="ARBA" id="ARBA00006198"/>
    </source>
</evidence>
<proteinExistence type="inferred from homology"/>
<gene>
    <name evidence="9" type="ORF">ATEG_10315</name>
</gene>
<dbReference type="GO" id="GO:0042593">
    <property type="term" value="P:glucose homeostasis"/>
    <property type="evidence" value="ECO:0007669"/>
    <property type="project" value="TreeGrafter"/>
</dbReference>
<feature type="compositionally biased region" description="Acidic residues" evidence="7">
    <location>
        <begin position="685"/>
        <end position="694"/>
    </location>
</feature>
<dbReference type="InterPro" id="IPR043129">
    <property type="entry name" value="ATPase_NBD"/>
</dbReference>
<dbReference type="CDD" id="cd05007">
    <property type="entry name" value="SIS_Etherase"/>
    <property type="match status" value="1"/>
</dbReference>
<dbReference type="InterPro" id="IPR002731">
    <property type="entry name" value="ATPase_BadF"/>
</dbReference>
<name>Q0C7L9_ASPTN</name>
<dbReference type="GO" id="GO:0005654">
    <property type="term" value="C:nucleoplasm"/>
    <property type="evidence" value="ECO:0007669"/>
    <property type="project" value="TreeGrafter"/>
</dbReference>
<reference evidence="10" key="1">
    <citation type="submission" date="2005-09" db="EMBL/GenBank/DDBJ databases">
        <title>Annotation of the Aspergillus terreus NIH2624 genome.</title>
        <authorList>
            <person name="Birren B.W."/>
            <person name="Lander E.S."/>
            <person name="Galagan J.E."/>
            <person name="Nusbaum C."/>
            <person name="Devon K."/>
            <person name="Henn M."/>
            <person name="Ma L.-J."/>
            <person name="Jaffe D.B."/>
            <person name="Butler J."/>
            <person name="Alvarez P."/>
            <person name="Gnerre S."/>
            <person name="Grabherr M."/>
            <person name="Kleber M."/>
            <person name="Mauceli E.W."/>
            <person name="Brockman W."/>
            <person name="Rounsley S."/>
            <person name="Young S.K."/>
            <person name="LaButti K."/>
            <person name="Pushparaj V."/>
            <person name="DeCaprio D."/>
            <person name="Crawford M."/>
            <person name="Koehrsen M."/>
            <person name="Engels R."/>
            <person name="Montgomery P."/>
            <person name="Pearson M."/>
            <person name="Howarth C."/>
            <person name="Larson L."/>
            <person name="Luoma S."/>
            <person name="White J."/>
            <person name="Alvarado L."/>
            <person name="Kodira C.D."/>
            <person name="Zeng Q."/>
            <person name="Oleary S."/>
            <person name="Yandava C."/>
            <person name="Denning D.W."/>
            <person name="Nierman W.C."/>
            <person name="Milne T."/>
            <person name="Madden K."/>
        </authorList>
    </citation>
    <scope>NUCLEOTIDE SEQUENCE [LARGE SCALE GENOMIC DNA]</scope>
    <source>
        <strain evidence="10">NIH 2624 / FGSC A1156</strain>
    </source>
</reference>
<dbReference type="eggNOG" id="ENOG502QS2J">
    <property type="taxonomic scope" value="Eukaryota"/>
</dbReference>
<protein>
    <recommendedName>
        <fullName evidence="3">N-acetyl-D-glucosamine kinase</fullName>
        <ecNumber evidence="2">2.7.1.59</ecNumber>
    </recommendedName>
    <alternativeName>
        <fullName evidence="6">GlcNAc kinase</fullName>
    </alternativeName>
</protein>
<dbReference type="GO" id="GO:0046348">
    <property type="term" value="P:amino sugar catabolic process"/>
    <property type="evidence" value="ECO:0007669"/>
    <property type="project" value="InterPro"/>
</dbReference>
<dbReference type="NCBIfam" id="NF009222">
    <property type="entry name" value="PRK12570.1"/>
    <property type="match status" value="1"/>
</dbReference>
<dbReference type="SUPFAM" id="SSF53067">
    <property type="entry name" value="Actin-like ATPase domain"/>
    <property type="match status" value="1"/>
</dbReference>
<dbReference type="STRING" id="341663.Q0C7L9"/>
<organism evidence="9 10">
    <name type="scientific">Aspergillus terreus (strain NIH 2624 / FGSC A1156)</name>
    <dbReference type="NCBI Taxonomy" id="341663"/>
    <lineage>
        <taxon>Eukaryota</taxon>
        <taxon>Fungi</taxon>
        <taxon>Dikarya</taxon>
        <taxon>Ascomycota</taxon>
        <taxon>Pezizomycotina</taxon>
        <taxon>Eurotiomycetes</taxon>
        <taxon>Eurotiomycetidae</taxon>
        <taxon>Eurotiales</taxon>
        <taxon>Aspergillaceae</taxon>
        <taxon>Aspergillus</taxon>
        <taxon>Aspergillus subgen. Circumdati</taxon>
    </lineage>
</organism>
<dbReference type="PANTHER" id="PTHR10088:SF4">
    <property type="entry name" value="GLUCOKINASE REGULATORY PROTEIN"/>
    <property type="match status" value="1"/>
</dbReference>
<feature type="region of interest" description="Disordered" evidence="7">
    <location>
        <begin position="640"/>
        <end position="710"/>
    </location>
</feature>
<dbReference type="Pfam" id="PF01869">
    <property type="entry name" value="BcrAD_BadFG"/>
    <property type="match status" value="1"/>
</dbReference>
<dbReference type="OrthoDB" id="311172at2759"/>
<evidence type="ECO:0000256" key="4">
    <source>
        <dbReference type="ARBA" id="ARBA00023239"/>
    </source>
</evidence>
<evidence type="ECO:0000256" key="7">
    <source>
        <dbReference type="SAM" id="MobiDB-lite"/>
    </source>
</evidence>
<evidence type="ECO:0000256" key="2">
    <source>
        <dbReference type="ARBA" id="ARBA00012122"/>
    </source>
</evidence>
<accession>Q0C7L9</accession>
<comment type="similarity">
    <text evidence="1">Belongs to the eukaryotic-type N-acetylglucosamine kinase family.</text>
</comment>
<dbReference type="GO" id="GO:0016835">
    <property type="term" value="F:carbon-oxygen lyase activity"/>
    <property type="evidence" value="ECO:0007669"/>
    <property type="project" value="InterPro"/>
</dbReference>
<dbReference type="PANTHER" id="PTHR10088">
    <property type="entry name" value="GLUCOKINASE REGULATORY PROTEIN"/>
    <property type="match status" value="1"/>
</dbReference>
<evidence type="ECO:0000256" key="5">
    <source>
        <dbReference type="ARBA" id="ARBA00023277"/>
    </source>
</evidence>
<dbReference type="InterPro" id="IPR046348">
    <property type="entry name" value="SIS_dom_sf"/>
</dbReference>
<feature type="domain" description="SIS" evidence="8">
    <location>
        <begin position="47"/>
        <end position="215"/>
    </location>
</feature>
<evidence type="ECO:0000256" key="3">
    <source>
        <dbReference type="ARBA" id="ARBA00014974"/>
    </source>
</evidence>
<dbReference type="EMBL" id="CH476610">
    <property type="protein sequence ID" value="EAU29312.1"/>
    <property type="molecule type" value="Genomic_DNA"/>
</dbReference>
<dbReference type="NCBIfam" id="NF003915">
    <property type="entry name" value="PRK05441.1"/>
    <property type="match status" value="1"/>
</dbReference>
<dbReference type="GO" id="GO:0004857">
    <property type="term" value="F:enzyme inhibitor activity"/>
    <property type="evidence" value="ECO:0007669"/>
    <property type="project" value="TreeGrafter"/>
</dbReference>
<dbReference type="InterPro" id="IPR040190">
    <property type="entry name" value="MURQ/GCKR"/>
</dbReference>
<dbReference type="SUPFAM" id="SSF53697">
    <property type="entry name" value="SIS domain"/>
    <property type="match status" value="1"/>
</dbReference>
<dbReference type="GO" id="GO:0045127">
    <property type="term" value="F:N-acetylglucosamine kinase activity"/>
    <property type="evidence" value="ECO:0007669"/>
    <property type="project" value="UniProtKB-EC"/>
</dbReference>
<dbReference type="InterPro" id="IPR005486">
    <property type="entry name" value="Glucokinase_regulatory_CS"/>
</dbReference>